<gene>
    <name evidence="1" type="ORF">CLIB1423_01S11012</name>
</gene>
<dbReference type="Proteomes" id="UP000837801">
    <property type="component" value="Unassembled WGS sequence"/>
</dbReference>
<accession>A0A9P0QJV9</accession>
<name>A0A9P0QJV9_9ASCO</name>
<organism evidence="1 2">
    <name type="scientific">[Candida] railenensis</name>
    <dbReference type="NCBI Taxonomy" id="45579"/>
    <lineage>
        <taxon>Eukaryota</taxon>
        <taxon>Fungi</taxon>
        <taxon>Dikarya</taxon>
        <taxon>Ascomycota</taxon>
        <taxon>Saccharomycotina</taxon>
        <taxon>Pichiomycetes</taxon>
        <taxon>Debaryomycetaceae</taxon>
        <taxon>Kurtzmaniella</taxon>
    </lineage>
</organism>
<evidence type="ECO:0000313" key="1">
    <source>
        <dbReference type="EMBL" id="CAH2350478.1"/>
    </source>
</evidence>
<sequence>MLLEDDAVSYVSPVIPHTNKKLSEPISELELFYTREGADPEQPNLSRPMFVKKQKNIRTLVLRNENHIVNSSHLKKHMSTTLSIPSSERVLSEVLSSSIFLSTENKTSTMSTRPISKESNSSPDSTVLENLTFSPDTHRPTVRDVHTIESTHEYQLEPDLWGETNSISSTSSFVAFQQKFKEKYRSCLSKGKSLRHHNNLHVSFRSPLRSPRSSDDFMGIHINVRAQPLEGHHSNSHGFKKIRDVFVKRV</sequence>
<protein>
    <submittedName>
        <fullName evidence="1">Uncharacterized protein</fullName>
    </submittedName>
</protein>
<reference evidence="1" key="1">
    <citation type="submission" date="2022-03" db="EMBL/GenBank/DDBJ databases">
        <authorList>
            <person name="Legras J.-L."/>
            <person name="Devillers H."/>
            <person name="Grondin C."/>
        </authorList>
    </citation>
    <scope>NUCLEOTIDE SEQUENCE</scope>
    <source>
        <strain evidence="1">CLIB 1423</strain>
    </source>
</reference>
<comment type="caution">
    <text evidence="1">The sequence shown here is derived from an EMBL/GenBank/DDBJ whole genome shotgun (WGS) entry which is preliminary data.</text>
</comment>
<dbReference type="EMBL" id="CAKXYY010000001">
    <property type="protein sequence ID" value="CAH2350478.1"/>
    <property type="molecule type" value="Genomic_DNA"/>
</dbReference>
<keyword evidence="2" id="KW-1185">Reference proteome</keyword>
<evidence type="ECO:0000313" key="2">
    <source>
        <dbReference type="Proteomes" id="UP000837801"/>
    </source>
</evidence>
<proteinExistence type="predicted"/>
<dbReference type="AlphaFoldDB" id="A0A9P0QJV9"/>